<accession>A0AAW1VRD9</accession>
<evidence type="ECO:0000313" key="1">
    <source>
        <dbReference type="EMBL" id="KAK9907062.1"/>
    </source>
</evidence>
<reference evidence="1 2" key="1">
    <citation type="journal article" date="2023" name="G3 (Bethesda)">
        <title>A chromosome-length genome assembly and annotation of blackberry (Rubus argutus, cv. 'Hillquist').</title>
        <authorList>
            <person name="Bruna T."/>
            <person name="Aryal R."/>
            <person name="Dudchenko O."/>
            <person name="Sargent D.J."/>
            <person name="Mead D."/>
            <person name="Buti M."/>
            <person name="Cavallini A."/>
            <person name="Hytonen T."/>
            <person name="Andres J."/>
            <person name="Pham M."/>
            <person name="Weisz D."/>
            <person name="Mascagni F."/>
            <person name="Usai G."/>
            <person name="Natali L."/>
            <person name="Bassil N."/>
            <person name="Fernandez G.E."/>
            <person name="Lomsadze A."/>
            <person name="Armour M."/>
            <person name="Olukolu B."/>
            <person name="Poorten T."/>
            <person name="Britton C."/>
            <person name="Davik J."/>
            <person name="Ashrafi H."/>
            <person name="Aiden E.L."/>
            <person name="Borodovsky M."/>
            <person name="Worthington M."/>
        </authorList>
    </citation>
    <scope>NUCLEOTIDE SEQUENCE [LARGE SCALE GENOMIC DNA]</scope>
    <source>
        <strain evidence="1">PI 553951</strain>
    </source>
</reference>
<comment type="caution">
    <text evidence="1">The sequence shown here is derived from an EMBL/GenBank/DDBJ whole genome shotgun (WGS) entry which is preliminary data.</text>
</comment>
<evidence type="ECO:0000313" key="2">
    <source>
        <dbReference type="Proteomes" id="UP001457282"/>
    </source>
</evidence>
<sequence>MNLESFTFSSNSSLLETIILNESYNLKYINVHAEHLKQFSVSGCHDCLKATINTPNLVSFIFKEFLKSKVFVKATNLREAGILIWDLWDGDLLAFNEPWRHFITLRDFLEKFGFSEKVTLYIREFKTLIFSEEFRKNFSSPLYGVNHLFVMTNSPKEVKDIYDFKDSLAWIAPSTNKLSFRQRI</sequence>
<protein>
    <submittedName>
        <fullName evidence="1">Uncharacterized protein</fullName>
    </submittedName>
</protein>
<dbReference type="AlphaFoldDB" id="A0AAW1VRD9"/>
<keyword evidence="2" id="KW-1185">Reference proteome</keyword>
<organism evidence="1 2">
    <name type="scientific">Rubus argutus</name>
    <name type="common">Southern blackberry</name>
    <dbReference type="NCBI Taxonomy" id="59490"/>
    <lineage>
        <taxon>Eukaryota</taxon>
        <taxon>Viridiplantae</taxon>
        <taxon>Streptophyta</taxon>
        <taxon>Embryophyta</taxon>
        <taxon>Tracheophyta</taxon>
        <taxon>Spermatophyta</taxon>
        <taxon>Magnoliopsida</taxon>
        <taxon>eudicotyledons</taxon>
        <taxon>Gunneridae</taxon>
        <taxon>Pentapetalae</taxon>
        <taxon>rosids</taxon>
        <taxon>fabids</taxon>
        <taxon>Rosales</taxon>
        <taxon>Rosaceae</taxon>
        <taxon>Rosoideae</taxon>
        <taxon>Rosoideae incertae sedis</taxon>
        <taxon>Rubus</taxon>
    </lineage>
</organism>
<dbReference type="EMBL" id="JBEDUW010000043">
    <property type="protein sequence ID" value="KAK9907062.1"/>
    <property type="molecule type" value="Genomic_DNA"/>
</dbReference>
<proteinExistence type="predicted"/>
<dbReference type="Proteomes" id="UP001457282">
    <property type="component" value="Unassembled WGS sequence"/>
</dbReference>
<name>A0AAW1VRD9_RUBAR</name>
<gene>
    <name evidence="1" type="ORF">M0R45_002478</name>
</gene>